<evidence type="ECO:0000313" key="2">
    <source>
        <dbReference type="Proteomes" id="UP000741360"/>
    </source>
</evidence>
<accession>A0A932GQB2</accession>
<dbReference type="AlphaFoldDB" id="A0A932GQB2"/>
<reference evidence="1" key="1">
    <citation type="submission" date="2020-07" db="EMBL/GenBank/DDBJ databases">
        <title>Huge and variable diversity of episymbiotic CPR bacteria and DPANN archaea in groundwater ecosystems.</title>
        <authorList>
            <person name="He C.Y."/>
            <person name="Keren R."/>
            <person name="Whittaker M."/>
            <person name="Farag I.F."/>
            <person name="Doudna J."/>
            <person name="Cate J.H.D."/>
            <person name="Banfield J.F."/>
        </authorList>
    </citation>
    <scope>NUCLEOTIDE SEQUENCE</scope>
    <source>
        <strain evidence="1">NC_groundwater_717_Ag_S-0.2um_59_8</strain>
    </source>
</reference>
<dbReference type="EMBL" id="JACPSX010000168">
    <property type="protein sequence ID" value="MBI3015138.1"/>
    <property type="molecule type" value="Genomic_DNA"/>
</dbReference>
<gene>
    <name evidence="1" type="ORF">HYY65_08795</name>
</gene>
<comment type="caution">
    <text evidence="1">The sequence shown here is derived from an EMBL/GenBank/DDBJ whole genome shotgun (WGS) entry which is preliminary data.</text>
</comment>
<protein>
    <submittedName>
        <fullName evidence="1">Uncharacterized protein</fullName>
    </submittedName>
</protein>
<sequence length="142" mass="16132">MPNFSFENFVREEGKNRTEGHRFRYQWANTGTQPIVAFEVVTLLYDPFDEPLPGFRRTVGGHNRGDFSPLVPGESSQDVVTGPGHSHIYTAISYVRTVRLSDGRIWRVNESVLARELLRRVPNLEKLGPLVPEKIQEGAIKN</sequence>
<evidence type="ECO:0000313" key="1">
    <source>
        <dbReference type="EMBL" id="MBI3015138.1"/>
    </source>
</evidence>
<name>A0A932GQB2_UNCTE</name>
<proteinExistence type="predicted"/>
<organism evidence="1 2">
    <name type="scientific">Tectimicrobiota bacterium</name>
    <dbReference type="NCBI Taxonomy" id="2528274"/>
    <lineage>
        <taxon>Bacteria</taxon>
        <taxon>Pseudomonadati</taxon>
        <taxon>Nitrospinota/Tectimicrobiota group</taxon>
        <taxon>Candidatus Tectimicrobiota</taxon>
    </lineage>
</organism>
<dbReference type="Proteomes" id="UP000741360">
    <property type="component" value="Unassembled WGS sequence"/>
</dbReference>